<dbReference type="AlphaFoldDB" id="A0A165NFV6"/>
<organism evidence="2 3">
    <name type="scientific">Neolentinus lepideus HHB14362 ss-1</name>
    <dbReference type="NCBI Taxonomy" id="1314782"/>
    <lineage>
        <taxon>Eukaryota</taxon>
        <taxon>Fungi</taxon>
        <taxon>Dikarya</taxon>
        <taxon>Basidiomycota</taxon>
        <taxon>Agaricomycotina</taxon>
        <taxon>Agaricomycetes</taxon>
        <taxon>Gloeophyllales</taxon>
        <taxon>Gloeophyllaceae</taxon>
        <taxon>Neolentinus</taxon>
    </lineage>
</organism>
<evidence type="ECO:0000256" key="1">
    <source>
        <dbReference type="SAM" id="MobiDB-lite"/>
    </source>
</evidence>
<feature type="region of interest" description="Disordered" evidence="1">
    <location>
        <begin position="1"/>
        <end position="39"/>
    </location>
</feature>
<sequence length="51" mass="5241">MDSYSTLPLSSSTEDTNIPAGSNHDPGPAAPSDSEHEDGLGGIIYSYCVIA</sequence>
<dbReference type="InParanoid" id="A0A165NFV6"/>
<dbReference type="EMBL" id="KV425638">
    <property type="protein sequence ID" value="KZT19585.1"/>
    <property type="molecule type" value="Genomic_DNA"/>
</dbReference>
<feature type="compositionally biased region" description="Polar residues" evidence="1">
    <location>
        <begin position="1"/>
        <end position="20"/>
    </location>
</feature>
<protein>
    <recommendedName>
        <fullName evidence="4">Pheromone</fullName>
    </recommendedName>
</protein>
<proteinExistence type="predicted"/>
<keyword evidence="3" id="KW-1185">Reference proteome</keyword>
<evidence type="ECO:0000313" key="3">
    <source>
        <dbReference type="Proteomes" id="UP000076761"/>
    </source>
</evidence>
<reference evidence="2 3" key="1">
    <citation type="journal article" date="2016" name="Mol. Biol. Evol.">
        <title>Comparative Genomics of Early-Diverging Mushroom-Forming Fungi Provides Insights into the Origins of Lignocellulose Decay Capabilities.</title>
        <authorList>
            <person name="Nagy L.G."/>
            <person name="Riley R."/>
            <person name="Tritt A."/>
            <person name="Adam C."/>
            <person name="Daum C."/>
            <person name="Floudas D."/>
            <person name="Sun H."/>
            <person name="Yadav J.S."/>
            <person name="Pangilinan J."/>
            <person name="Larsson K.H."/>
            <person name="Matsuura K."/>
            <person name="Barry K."/>
            <person name="Labutti K."/>
            <person name="Kuo R."/>
            <person name="Ohm R.A."/>
            <person name="Bhattacharya S.S."/>
            <person name="Shirouzu T."/>
            <person name="Yoshinaga Y."/>
            <person name="Martin F.M."/>
            <person name="Grigoriev I.V."/>
            <person name="Hibbett D.S."/>
        </authorList>
    </citation>
    <scope>NUCLEOTIDE SEQUENCE [LARGE SCALE GENOMIC DNA]</scope>
    <source>
        <strain evidence="2 3">HHB14362 ss-1</strain>
    </source>
</reference>
<evidence type="ECO:0008006" key="4">
    <source>
        <dbReference type="Google" id="ProtNLM"/>
    </source>
</evidence>
<accession>A0A165NFV6</accession>
<evidence type="ECO:0000313" key="2">
    <source>
        <dbReference type="EMBL" id="KZT19585.1"/>
    </source>
</evidence>
<dbReference type="Proteomes" id="UP000076761">
    <property type="component" value="Unassembled WGS sequence"/>
</dbReference>
<gene>
    <name evidence="2" type="ORF">NEOLEDRAFT_1141940</name>
</gene>
<name>A0A165NFV6_9AGAM</name>